<feature type="active site" description="Proton acceptor" evidence="1">
    <location>
        <position position="195"/>
    </location>
</feature>
<evidence type="ECO:0000256" key="1">
    <source>
        <dbReference type="PIRSR" id="PIRSR000390-1"/>
    </source>
</evidence>
<dbReference type="EC" id="2.6.1.98" evidence="4"/>
<organism evidence="4 5">
    <name type="scientific">Candidatus Terasakiella magnetica</name>
    <dbReference type="NCBI Taxonomy" id="1867952"/>
    <lineage>
        <taxon>Bacteria</taxon>
        <taxon>Pseudomonadati</taxon>
        <taxon>Pseudomonadota</taxon>
        <taxon>Alphaproteobacteria</taxon>
        <taxon>Rhodospirillales</taxon>
        <taxon>Terasakiellaceae</taxon>
        <taxon>Terasakiella</taxon>
    </lineage>
</organism>
<protein>
    <submittedName>
        <fullName evidence="4">UDP-2-acetamido-2-deoxy-3-oxo-D-glucuronate aminotransferase</fullName>
        <ecNumber evidence="4">2.6.1.98</ecNumber>
    </submittedName>
</protein>
<reference evidence="4 5" key="1">
    <citation type="submission" date="2016-07" db="EMBL/GenBank/DDBJ databases">
        <authorList>
            <person name="Lefevre C.T."/>
        </authorList>
    </citation>
    <scope>NUCLEOTIDE SEQUENCE [LARGE SCALE GENOMIC DNA]</scope>
    <source>
        <strain evidence="4">PR1</strain>
    </source>
</reference>
<dbReference type="OrthoDB" id="9768668at2"/>
<accession>A0A1C3RG85</accession>
<gene>
    <name evidence="4" type="primary">wbpE</name>
    <name evidence="4" type="ORF">MTBPR1_20060</name>
</gene>
<dbReference type="EMBL" id="FLYE01000012">
    <property type="protein sequence ID" value="SCA56212.1"/>
    <property type="molecule type" value="Genomic_DNA"/>
</dbReference>
<evidence type="ECO:0000313" key="4">
    <source>
        <dbReference type="EMBL" id="SCA56212.1"/>
    </source>
</evidence>
<name>A0A1C3RG85_9PROT</name>
<dbReference type="CDD" id="cd00616">
    <property type="entry name" value="AHBA_syn"/>
    <property type="match status" value="1"/>
</dbReference>
<dbReference type="STRING" id="1867952.MTBPR1_20060"/>
<feature type="modified residue" description="N6-(pyridoxal phosphate)lysine" evidence="2">
    <location>
        <position position="195"/>
    </location>
</feature>
<keyword evidence="2 3" id="KW-0663">Pyridoxal phosphate</keyword>
<dbReference type="Gene3D" id="3.40.640.10">
    <property type="entry name" value="Type I PLP-dependent aspartate aminotransferase-like (Major domain)"/>
    <property type="match status" value="1"/>
</dbReference>
<keyword evidence="4" id="KW-0808">Transferase</keyword>
<evidence type="ECO:0000313" key="5">
    <source>
        <dbReference type="Proteomes" id="UP000231658"/>
    </source>
</evidence>
<proteinExistence type="inferred from homology"/>
<dbReference type="SUPFAM" id="SSF53383">
    <property type="entry name" value="PLP-dependent transferases"/>
    <property type="match status" value="1"/>
</dbReference>
<dbReference type="PIRSF" id="PIRSF000390">
    <property type="entry name" value="PLP_StrS"/>
    <property type="match status" value="1"/>
</dbReference>
<evidence type="ECO:0000256" key="3">
    <source>
        <dbReference type="RuleBase" id="RU004508"/>
    </source>
</evidence>
<dbReference type="InterPro" id="IPR015422">
    <property type="entry name" value="PyrdxlP-dep_Trfase_small"/>
</dbReference>
<dbReference type="InterPro" id="IPR015421">
    <property type="entry name" value="PyrdxlP-dep_Trfase_major"/>
</dbReference>
<dbReference type="RefSeq" id="WP_069186892.1">
    <property type="nucleotide sequence ID" value="NZ_FLYE01000012.1"/>
</dbReference>
<dbReference type="Proteomes" id="UP000231658">
    <property type="component" value="Unassembled WGS sequence"/>
</dbReference>
<dbReference type="Gene3D" id="3.90.1150.10">
    <property type="entry name" value="Aspartate Aminotransferase, domain 1"/>
    <property type="match status" value="1"/>
</dbReference>
<keyword evidence="5" id="KW-1185">Reference proteome</keyword>
<dbReference type="GO" id="GO:0000271">
    <property type="term" value="P:polysaccharide biosynthetic process"/>
    <property type="evidence" value="ECO:0007669"/>
    <property type="project" value="TreeGrafter"/>
</dbReference>
<evidence type="ECO:0000256" key="2">
    <source>
        <dbReference type="PIRSR" id="PIRSR000390-2"/>
    </source>
</evidence>
<dbReference type="InterPro" id="IPR000653">
    <property type="entry name" value="DegT/StrS_aminotransferase"/>
</dbReference>
<sequence>MGHDPIAFIDLAAQQKVLQPEIDQAIKTVLEHGQYIMGPEVHMLEEKLAQYCGAHHAISCANGTDALVLSLKALNIGPGDAVFVPAFTFIATAEAVVNAGATPVFVDVDENTFNMSVTSLHNAIESIAKTKLKPRCIIPVDLFGQPADYDAINKIASEFDLYVLADGAQSFGASIGDKKVGQLAPITTTSFFPAKPLGCYGDGGAIFTNDEVLANKLRSLRVHGKGLHKYDNVSVGFNSRLDTIQAAILLVKLKAFPKEIAERQSIAKIYSSALAEKFEVPNSLAEYQSAWAQYTLKTDQRAGLIERAKAAGIPLQVYYPIALHQQKGYDAYPIAPSGCGVAQKLSQCVVSLPMHPYLSSVDQERVIAFLSH</sequence>
<dbReference type="GO" id="GO:0030170">
    <property type="term" value="F:pyridoxal phosphate binding"/>
    <property type="evidence" value="ECO:0007669"/>
    <property type="project" value="TreeGrafter"/>
</dbReference>
<dbReference type="InterPro" id="IPR015424">
    <property type="entry name" value="PyrdxlP-dep_Trfase"/>
</dbReference>
<dbReference type="AlphaFoldDB" id="A0A1C3RG85"/>
<dbReference type="GO" id="GO:0008483">
    <property type="term" value="F:transaminase activity"/>
    <property type="evidence" value="ECO:0007669"/>
    <property type="project" value="UniProtKB-KW"/>
</dbReference>
<keyword evidence="4" id="KW-0032">Aminotransferase</keyword>
<dbReference type="PANTHER" id="PTHR30244:SF42">
    <property type="entry name" value="UDP-2-ACETAMIDO-2-DEOXY-3-OXO-D-GLUCURONATE AMINOTRANSFERASE"/>
    <property type="match status" value="1"/>
</dbReference>
<dbReference type="Pfam" id="PF01041">
    <property type="entry name" value="DegT_DnrJ_EryC1"/>
    <property type="match status" value="1"/>
</dbReference>
<dbReference type="PANTHER" id="PTHR30244">
    <property type="entry name" value="TRANSAMINASE"/>
    <property type="match status" value="1"/>
</dbReference>
<comment type="similarity">
    <text evidence="3">Belongs to the DegT/DnrJ/EryC1 family.</text>
</comment>